<comment type="caution">
    <text evidence="3">The sequence shown here is derived from an EMBL/GenBank/DDBJ whole genome shotgun (WGS) entry which is preliminary data.</text>
</comment>
<proteinExistence type="predicted"/>
<dbReference type="Pfam" id="PF18962">
    <property type="entry name" value="Por_Secre_tail"/>
    <property type="match status" value="1"/>
</dbReference>
<evidence type="ECO:0000259" key="2">
    <source>
        <dbReference type="Pfam" id="PF18962"/>
    </source>
</evidence>
<dbReference type="OrthoDB" id="1352409at2"/>
<evidence type="ECO:0000313" key="4">
    <source>
        <dbReference type="Proteomes" id="UP000248745"/>
    </source>
</evidence>
<evidence type="ECO:0000256" key="1">
    <source>
        <dbReference type="SAM" id="SignalP"/>
    </source>
</evidence>
<keyword evidence="1" id="KW-0732">Signal</keyword>
<dbReference type="NCBIfam" id="TIGR04183">
    <property type="entry name" value="Por_Secre_tail"/>
    <property type="match status" value="1"/>
</dbReference>
<gene>
    <name evidence="3" type="ORF">DN068_18720</name>
</gene>
<feature type="domain" description="Secretion system C-terminal sorting" evidence="2">
    <location>
        <begin position="88"/>
        <end position="156"/>
    </location>
</feature>
<feature type="chain" id="PRO_5016142226" description="Secretion system C-terminal sorting domain-containing protein" evidence="1">
    <location>
        <begin position="21"/>
        <end position="170"/>
    </location>
</feature>
<dbReference type="Proteomes" id="UP000248745">
    <property type="component" value="Unassembled WGS sequence"/>
</dbReference>
<organism evidence="3 4">
    <name type="scientific">Taibaiella soli</name>
    <dbReference type="NCBI Taxonomy" id="1649169"/>
    <lineage>
        <taxon>Bacteria</taxon>
        <taxon>Pseudomonadati</taxon>
        <taxon>Bacteroidota</taxon>
        <taxon>Chitinophagia</taxon>
        <taxon>Chitinophagales</taxon>
        <taxon>Chitinophagaceae</taxon>
        <taxon>Taibaiella</taxon>
    </lineage>
</organism>
<feature type="signal peptide" evidence="1">
    <location>
        <begin position="1"/>
        <end position="20"/>
    </location>
</feature>
<accession>A0A2W2AGE8</accession>
<dbReference type="AlphaFoldDB" id="A0A2W2AGE8"/>
<evidence type="ECO:0000313" key="3">
    <source>
        <dbReference type="EMBL" id="PZF71330.1"/>
    </source>
</evidence>
<dbReference type="EMBL" id="QKTW01000025">
    <property type="protein sequence ID" value="PZF71330.1"/>
    <property type="molecule type" value="Genomic_DNA"/>
</dbReference>
<dbReference type="InterPro" id="IPR026444">
    <property type="entry name" value="Secre_tail"/>
</dbReference>
<protein>
    <recommendedName>
        <fullName evidence="2">Secretion system C-terminal sorting domain-containing protein</fullName>
    </recommendedName>
</protein>
<keyword evidence="4" id="KW-1185">Reference proteome</keyword>
<dbReference type="RefSeq" id="WP_111000475.1">
    <property type="nucleotide sequence ID" value="NZ_QKTW01000025.1"/>
</dbReference>
<name>A0A2W2AGE8_9BACT</name>
<reference evidence="3 4" key="1">
    <citation type="submission" date="2018-06" db="EMBL/GenBank/DDBJ databases">
        <title>Mucibacter soli gen. nov., sp. nov., a new member of the family Chitinophagaceae producing mucin.</title>
        <authorList>
            <person name="Kim M.-K."/>
            <person name="Park S."/>
            <person name="Kim T.-S."/>
            <person name="Joung Y."/>
            <person name="Han J.-H."/>
            <person name="Kim S.B."/>
        </authorList>
    </citation>
    <scope>NUCLEOTIDE SEQUENCE [LARGE SCALE GENOMIC DNA]</scope>
    <source>
        <strain evidence="3 4">R1-15</strain>
    </source>
</reference>
<sequence length="170" mass="17920">MRKEALLFLLGFAAIPVARAQSIQPTVLNAASGSATVSGNDVEWSVGEMTAVATVSNSGIVITQGFLQPAETPTNVASQQMITSHVQLYPNPADAFVIVQSNFPDAGKLKMVLTDVAGKVLLVQEAKVGGGIQKAEVPVANLAMGNYMLQLSYEGREQKGAASYKIQKIK</sequence>